<reference evidence="13 14" key="1">
    <citation type="submission" date="2017-02" db="EMBL/GenBank/DDBJ databases">
        <authorList>
            <person name="Peterson S.W."/>
        </authorList>
    </citation>
    <scope>NUCLEOTIDE SEQUENCE [LARGE SCALE GENOMIC DNA]</scope>
    <source>
        <strain evidence="13 14">LSP_Lj1</strain>
    </source>
</reference>
<dbReference type="EC" id="2.7.13.3" evidence="3"/>
<keyword evidence="13" id="KW-0813">Transport</keyword>
<comment type="subcellular location">
    <subcellularLocation>
        <location evidence="2">Cell membrane</location>
    </subcellularLocation>
</comment>
<dbReference type="Pfam" id="PF00512">
    <property type="entry name" value="HisKA"/>
    <property type="match status" value="1"/>
</dbReference>
<keyword evidence="7 13" id="KW-0418">Kinase</keyword>
<evidence type="ECO:0000256" key="6">
    <source>
        <dbReference type="ARBA" id="ARBA00022692"/>
    </source>
</evidence>
<dbReference type="Gene3D" id="6.10.340.10">
    <property type="match status" value="1"/>
</dbReference>
<feature type="domain" description="HAMP" evidence="12">
    <location>
        <begin position="87"/>
        <end position="140"/>
    </location>
</feature>
<keyword evidence="10" id="KW-0472">Membrane</keyword>
<dbReference type="InterPro" id="IPR003660">
    <property type="entry name" value="HAMP_dom"/>
</dbReference>
<evidence type="ECO:0000256" key="8">
    <source>
        <dbReference type="ARBA" id="ARBA00022989"/>
    </source>
</evidence>
<keyword evidence="6 10" id="KW-0812">Transmembrane</keyword>
<accession>A0A1R4I8S8</accession>
<dbReference type="GO" id="GO:0034220">
    <property type="term" value="P:monoatomic ion transmembrane transport"/>
    <property type="evidence" value="ECO:0007669"/>
    <property type="project" value="UniProtKB-KW"/>
</dbReference>
<dbReference type="PROSITE" id="PS50109">
    <property type="entry name" value="HIS_KIN"/>
    <property type="match status" value="1"/>
</dbReference>
<dbReference type="InterPro" id="IPR004358">
    <property type="entry name" value="Sig_transdc_His_kin-like_C"/>
</dbReference>
<dbReference type="Gene3D" id="3.30.565.10">
    <property type="entry name" value="Histidine kinase-like ATPase, C-terminal domain"/>
    <property type="match status" value="1"/>
</dbReference>
<sequence length="363" mass="38535">MSSSLARRLVLTQVVVLAALGLTVLMTAALLGPGIFAQHMHQAGHGNQPHVLEHAEQAFRSAGLTSLAVGLGVAIIGALAASVLLARRMSASLAELATAARRVSRGDHARPVRLDRSDRELRQVGEAFNAMSERIEQTETTRRRMLTDLSHEMRTPLAAIGVTVEALQDEMVGQAEAIQTITRQAERLTRLADDIARVSAVEEGQVSLDLQDIRIEDLVRATLSAFAPAAEAKGVALETDCPPGLGATVDPVRLGQVLDNLVRNALQHTPAGGHVRVATARDGDALVVRVEDDGDGISPDHLPHVFERFYRADGSRRHADDGGTGVGLSIARALTRAHGGSLEAASEGPGSGTRMMLRLPVRP</sequence>
<dbReference type="InterPro" id="IPR005467">
    <property type="entry name" value="His_kinase_dom"/>
</dbReference>
<dbReference type="InterPro" id="IPR003594">
    <property type="entry name" value="HATPase_dom"/>
</dbReference>
<dbReference type="InterPro" id="IPR036097">
    <property type="entry name" value="HisK_dim/P_sf"/>
</dbReference>
<keyword evidence="4" id="KW-0597">Phosphoprotein</keyword>
<dbReference type="PROSITE" id="PS50885">
    <property type="entry name" value="HAMP"/>
    <property type="match status" value="1"/>
</dbReference>
<keyword evidence="13" id="KW-0407">Ion channel</keyword>
<dbReference type="InterPro" id="IPR036890">
    <property type="entry name" value="HATPase_C_sf"/>
</dbReference>
<evidence type="ECO:0000256" key="4">
    <source>
        <dbReference type="ARBA" id="ARBA00022553"/>
    </source>
</evidence>
<dbReference type="SUPFAM" id="SSF55874">
    <property type="entry name" value="ATPase domain of HSP90 chaperone/DNA topoisomerase II/histidine kinase"/>
    <property type="match status" value="1"/>
</dbReference>
<dbReference type="SMART" id="SM00387">
    <property type="entry name" value="HATPase_c"/>
    <property type="match status" value="1"/>
</dbReference>
<evidence type="ECO:0000313" key="14">
    <source>
        <dbReference type="Proteomes" id="UP000188342"/>
    </source>
</evidence>
<dbReference type="FunFam" id="3.30.565.10:FF:000006">
    <property type="entry name" value="Sensor histidine kinase WalK"/>
    <property type="match status" value="1"/>
</dbReference>
<evidence type="ECO:0000256" key="5">
    <source>
        <dbReference type="ARBA" id="ARBA00022679"/>
    </source>
</evidence>
<keyword evidence="5 13" id="KW-0808">Transferase</keyword>
<protein>
    <recommendedName>
        <fullName evidence="3">histidine kinase</fullName>
        <ecNumber evidence="3">2.7.13.3</ecNumber>
    </recommendedName>
</protein>
<dbReference type="Pfam" id="PF02518">
    <property type="entry name" value="HATPase_c"/>
    <property type="match status" value="1"/>
</dbReference>
<dbReference type="RefSeq" id="WP_256762068.1">
    <property type="nucleotide sequence ID" value="NZ_FUKQ01000001.1"/>
</dbReference>
<evidence type="ECO:0000259" key="11">
    <source>
        <dbReference type="PROSITE" id="PS50109"/>
    </source>
</evidence>
<keyword evidence="8 10" id="KW-1133">Transmembrane helix</keyword>
<comment type="catalytic activity">
    <reaction evidence="1">
        <text>ATP + protein L-histidine = ADP + protein N-phospho-L-histidine.</text>
        <dbReference type="EC" id="2.7.13.3"/>
    </reaction>
</comment>
<evidence type="ECO:0000256" key="9">
    <source>
        <dbReference type="ARBA" id="ARBA00023012"/>
    </source>
</evidence>
<dbReference type="Pfam" id="PF00672">
    <property type="entry name" value="HAMP"/>
    <property type="match status" value="1"/>
</dbReference>
<feature type="transmembrane region" description="Helical" evidence="10">
    <location>
        <begin position="61"/>
        <end position="86"/>
    </location>
</feature>
<dbReference type="CDD" id="cd06225">
    <property type="entry name" value="HAMP"/>
    <property type="match status" value="1"/>
</dbReference>
<feature type="domain" description="Histidine kinase" evidence="11">
    <location>
        <begin position="148"/>
        <end position="363"/>
    </location>
</feature>
<dbReference type="STRING" id="1255658.FM114_00545"/>
<dbReference type="PRINTS" id="PR00344">
    <property type="entry name" value="BCTRLSENSOR"/>
</dbReference>
<gene>
    <name evidence="13" type="ORF">FM114_00545</name>
</gene>
<dbReference type="SMART" id="SM00388">
    <property type="entry name" value="HisKA"/>
    <property type="match status" value="1"/>
</dbReference>
<dbReference type="GO" id="GO:0000155">
    <property type="term" value="F:phosphorelay sensor kinase activity"/>
    <property type="evidence" value="ECO:0007669"/>
    <property type="project" value="InterPro"/>
</dbReference>
<keyword evidence="9" id="KW-0902">Two-component regulatory system</keyword>
<keyword evidence="14" id="KW-1185">Reference proteome</keyword>
<evidence type="ECO:0000256" key="3">
    <source>
        <dbReference type="ARBA" id="ARBA00012438"/>
    </source>
</evidence>
<keyword evidence="13" id="KW-0406">Ion transport</keyword>
<name>A0A1R4I8S8_9ACTN</name>
<dbReference type="SUPFAM" id="SSF47384">
    <property type="entry name" value="Homodimeric domain of signal transducing histidine kinase"/>
    <property type="match status" value="1"/>
</dbReference>
<evidence type="ECO:0000256" key="2">
    <source>
        <dbReference type="ARBA" id="ARBA00004236"/>
    </source>
</evidence>
<dbReference type="CDD" id="cd00082">
    <property type="entry name" value="HisKA"/>
    <property type="match status" value="1"/>
</dbReference>
<dbReference type="PANTHER" id="PTHR43547">
    <property type="entry name" value="TWO-COMPONENT HISTIDINE KINASE"/>
    <property type="match status" value="1"/>
</dbReference>
<organism evidence="13 14">
    <name type="scientific">Luteococcus japonicus LSP_Lj1</name>
    <dbReference type="NCBI Taxonomy" id="1255658"/>
    <lineage>
        <taxon>Bacteria</taxon>
        <taxon>Bacillati</taxon>
        <taxon>Actinomycetota</taxon>
        <taxon>Actinomycetes</taxon>
        <taxon>Propionibacteriales</taxon>
        <taxon>Propionibacteriaceae</taxon>
        <taxon>Luteococcus</taxon>
    </lineage>
</organism>
<evidence type="ECO:0000256" key="10">
    <source>
        <dbReference type="SAM" id="Phobius"/>
    </source>
</evidence>
<evidence type="ECO:0000256" key="7">
    <source>
        <dbReference type="ARBA" id="ARBA00022777"/>
    </source>
</evidence>
<dbReference type="EMBL" id="FUKQ01000001">
    <property type="protein sequence ID" value="SJN16242.1"/>
    <property type="molecule type" value="Genomic_DNA"/>
</dbReference>
<dbReference type="AlphaFoldDB" id="A0A1R4I8S8"/>
<dbReference type="SUPFAM" id="SSF158472">
    <property type="entry name" value="HAMP domain-like"/>
    <property type="match status" value="1"/>
</dbReference>
<dbReference type="CDD" id="cd00075">
    <property type="entry name" value="HATPase"/>
    <property type="match status" value="1"/>
</dbReference>
<dbReference type="InterPro" id="IPR003661">
    <property type="entry name" value="HisK_dim/P_dom"/>
</dbReference>
<dbReference type="PANTHER" id="PTHR43547:SF2">
    <property type="entry name" value="HYBRID SIGNAL TRANSDUCTION HISTIDINE KINASE C"/>
    <property type="match status" value="1"/>
</dbReference>
<dbReference type="Gene3D" id="1.10.287.130">
    <property type="match status" value="1"/>
</dbReference>
<dbReference type="GO" id="GO:0005886">
    <property type="term" value="C:plasma membrane"/>
    <property type="evidence" value="ECO:0007669"/>
    <property type="project" value="UniProtKB-SubCell"/>
</dbReference>
<dbReference type="SMART" id="SM00304">
    <property type="entry name" value="HAMP"/>
    <property type="match status" value="1"/>
</dbReference>
<evidence type="ECO:0000313" key="13">
    <source>
        <dbReference type="EMBL" id="SJN16242.1"/>
    </source>
</evidence>
<evidence type="ECO:0000256" key="1">
    <source>
        <dbReference type="ARBA" id="ARBA00000085"/>
    </source>
</evidence>
<evidence type="ECO:0000259" key="12">
    <source>
        <dbReference type="PROSITE" id="PS50885"/>
    </source>
</evidence>
<dbReference type="Proteomes" id="UP000188342">
    <property type="component" value="Unassembled WGS sequence"/>
</dbReference>
<proteinExistence type="predicted"/>